<evidence type="ECO:0000259" key="1">
    <source>
        <dbReference type="Pfam" id="PF22936"/>
    </source>
</evidence>
<keyword evidence="3" id="KW-1185">Reference proteome</keyword>
<accession>A0AAV3QL11</accession>
<name>A0AAV3QL11_LITER</name>
<feature type="domain" description="Retrovirus-related Pol polyprotein from transposon TNT 1-94-like beta-barrel" evidence="1">
    <location>
        <begin position="1"/>
        <end position="61"/>
    </location>
</feature>
<organism evidence="2 3">
    <name type="scientific">Lithospermum erythrorhizon</name>
    <name type="common">Purple gromwell</name>
    <name type="synonym">Lithospermum officinale var. erythrorhizon</name>
    <dbReference type="NCBI Taxonomy" id="34254"/>
    <lineage>
        <taxon>Eukaryota</taxon>
        <taxon>Viridiplantae</taxon>
        <taxon>Streptophyta</taxon>
        <taxon>Embryophyta</taxon>
        <taxon>Tracheophyta</taxon>
        <taxon>Spermatophyta</taxon>
        <taxon>Magnoliopsida</taxon>
        <taxon>eudicotyledons</taxon>
        <taxon>Gunneridae</taxon>
        <taxon>Pentapetalae</taxon>
        <taxon>asterids</taxon>
        <taxon>lamiids</taxon>
        <taxon>Boraginales</taxon>
        <taxon>Boraginaceae</taxon>
        <taxon>Boraginoideae</taxon>
        <taxon>Lithospermeae</taxon>
        <taxon>Lithospermum</taxon>
    </lineage>
</organism>
<dbReference type="AlphaFoldDB" id="A0AAV3QL11"/>
<proteinExistence type="predicted"/>
<evidence type="ECO:0000313" key="2">
    <source>
        <dbReference type="EMBL" id="GAA0163415.1"/>
    </source>
</evidence>
<dbReference type="EMBL" id="BAABME010004743">
    <property type="protein sequence ID" value="GAA0163415.1"/>
    <property type="molecule type" value="Genomic_DNA"/>
</dbReference>
<reference evidence="2 3" key="1">
    <citation type="submission" date="2024-01" db="EMBL/GenBank/DDBJ databases">
        <title>The complete chloroplast genome sequence of Lithospermum erythrorhizon: insights into the phylogenetic relationship among Boraginaceae species and the maternal lineages of purple gromwells.</title>
        <authorList>
            <person name="Okada T."/>
            <person name="Watanabe K."/>
        </authorList>
    </citation>
    <scope>NUCLEOTIDE SEQUENCE [LARGE SCALE GENOMIC DNA]</scope>
</reference>
<protein>
    <recommendedName>
        <fullName evidence="1">Retrovirus-related Pol polyprotein from transposon TNT 1-94-like beta-barrel domain-containing protein</fullName>
    </recommendedName>
</protein>
<comment type="caution">
    <text evidence="2">The sequence shown here is derived from an EMBL/GenBank/DDBJ whole genome shotgun (WGS) entry which is preliminary data.</text>
</comment>
<sequence length="100" mass="10744">MTGNKANLTSIKEVKPDFVIFGGGKKGKIIGKGSLHVVGLSNLEDVLLVEGLTANLISISHDNGLKVIFDKITCSVNNQSNELIMQGSRSTDNCYLWTPP</sequence>
<dbReference type="Proteomes" id="UP001454036">
    <property type="component" value="Unassembled WGS sequence"/>
</dbReference>
<evidence type="ECO:0000313" key="3">
    <source>
        <dbReference type="Proteomes" id="UP001454036"/>
    </source>
</evidence>
<dbReference type="Pfam" id="PF22936">
    <property type="entry name" value="Pol_BBD"/>
    <property type="match status" value="1"/>
</dbReference>
<gene>
    <name evidence="2" type="ORF">LIER_19289</name>
</gene>
<dbReference type="InterPro" id="IPR054722">
    <property type="entry name" value="PolX-like_BBD"/>
</dbReference>